<comment type="function">
    <text evidence="4">Catalyzes the reduction of 1-pyrroline-5-carboxylate (PCA) to L-proline.</text>
</comment>
<sequence length="265" mass="28012">MKIGIIGGGNMGSAIAVGLVSTGFIPASDITVTSPRQATLYRIADACPGITTDTDNAAAVKEADVIILAVKPWLVQSVVEEIAPRIDFRQQTLVSLAATVSLADFDNILRNYSSRRTIVRAIPNTAMAVGRSMTFICHADDADPARISPVTDIFDRLGTAAVIPEQQLGAAMALCSCGIAYVMRFIRAASEGAVEQGLYPDKAKEWFLQTMRGAVELLESTGANPESEIDKVTTPGGLTIRGLNAMEESGFSGAVIKGLRASVKH</sequence>
<evidence type="ECO:0000256" key="1">
    <source>
        <dbReference type="ARBA" id="ARBA00005525"/>
    </source>
</evidence>
<feature type="domain" description="Pyrroline-5-carboxylate reductase catalytic N-terminal" evidence="7">
    <location>
        <begin position="2"/>
        <end position="98"/>
    </location>
</feature>
<dbReference type="GO" id="GO:0055129">
    <property type="term" value="P:L-proline biosynthetic process"/>
    <property type="evidence" value="ECO:0007669"/>
    <property type="project" value="UniProtKB-UniRule"/>
</dbReference>
<comment type="similarity">
    <text evidence="1 4">Belongs to the pyrroline-5-carboxylate reductase family.</text>
</comment>
<dbReference type="EMBL" id="CP015402">
    <property type="protein sequence ID" value="ANU64429.1"/>
    <property type="molecule type" value="Genomic_DNA"/>
</dbReference>
<dbReference type="RefSeq" id="WP_068961708.1">
    <property type="nucleotide sequence ID" value="NZ_CAJTAP010000021.1"/>
</dbReference>
<dbReference type="InterPro" id="IPR008927">
    <property type="entry name" value="6-PGluconate_DH-like_C_sf"/>
</dbReference>
<dbReference type="GO" id="GO:0004735">
    <property type="term" value="F:pyrroline-5-carboxylate reductase activity"/>
    <property type="evidence" value="ECO:0007669"/>
    <property type="project" value="UniProtKB-UniRule"/>
</dbReference>
<evidence type="ECO:0000256" key="2">
    <source>
        <dbReference type="ARBA" id="ARBA00022857"/>
    </source>
</evidence>
<proteinExistence type="inferred from homology"/>
<dbReference type="GO" id="GO:0005737">
    <property type="term" value="C:cytoplasm"/>
    <property type="evidence" value="ECO:0007669"/>
    <property type="project" value="UniProtKB-SubCell"/>
</dbReference>
<dbReference type="InterPro" id="IPR036291">
    <property type="entry name" value="NAD(P)-bd_dom_sf"/>
</dbReference>
<dbReference type="STRING" id="1796646.A4V02_12335"/>
<evidence type="ECO:0000256" key="4">
    <source>
        <dbReference type="HAMAP-Rule" id="MF_01925"/>
    </source>
</evidence>
<dbReference type="GeneID" id="65537662"/>
<evidence type="ECO:0000313" key="10">
    <source>
        <dbReference type="Proteomes" id="UP000186351"/>
    </source>
</evidence>
<dbReference type="InterPro" id="IPR028939">
    <property type="entry name" value="P5C_Rdtase_cat_N"/>
</dbReference>
<evidence type="ECO:0000259" key="8">
    <source>
        <dbReference type="Pfam" id="PF14748"/>
    </source>
</evidence>
<evidence type="ECO:0000313" key="9">
    <source>
        <dbReference type="EMBL" id="ANU64429.1"/>
    </source>
</evidence>
<comment type="catalytic activity">
    <reaction evidence="4">
        <text>L-proline + NADP(+) = (S)-1-pyrroline-5-carboxylate + NADPH + 2 H(+)</text>
        <dbReference type="Rhea" id="RHEA:14109"/>
        <dbReference type="ChEBI" id="CHEBI:15378"/>
        <dbReference type="ChEBI" id="CHEBI:17388"/>
        <dbReference type="ChEBI" id="CHEBI:57783"/>
        <dbReference type="ChEBI" id="CHEBI:58349"/>
        <dbReference type="ChEBI" id="CHEBI:60039"/>
        <dbReference type="EC" id="1.5.1.2"/>
    </reaction>
</comment>
<feature type="binding site" evidence="6">
    <location>
        <position position="56"/>
    </location>
    <ligand>
        <name>NADPH</name>
        <dbReference type="ChEBI" id="CHEBI:57783"/>
    </ligand>
</feature>
<dbReference type="SUPFAM" id="SSF48179">
    <property type="entry name" value="6-phosphogluconate dehydrogenase C-terminal domain-like"/>
    <property type="match status" value="1"/>
</dbReference>
<dbReference type="Gene3D" id="1.10.3730.10">
    <property type="entry name" value="ProC C-terminal domain-like"/>
    <property type="match status" value="1"/>
</dbReference>
<comment type="pathway">
    <text evidence="4">Amino-acid biosynthesis; L-proline biosynthesis; L-proline from L-glutamate 5-semialdehyde: step 1/1.</text>
</comment>
<evidence type="ECO:0000256" key="6">
    <source>
        <dbReference type="PIRSR" id="PIRSR000193-1"/>
    </source>
</evidence>
<dbReference type="UniPathway" id="UPA00098">
    <property type="reaction ID" value="UER00361"/>
</dbReference>
<dbReference type="Pfam" id="PF03807">
    <property type="entry name" value="F420_oxidored"/>
    <property type="match status" value="1"/>
</dbReference>
<evidence type="ECO:0000259" key="7">
    <source>
        <dbReference type="Pfam" id="PF03807"/>
    </source>
</evidence>
<evidence type="ECO:0000256" key="5">
    <source>
        <dbReference type="NCBIfam" id="TIGR00112"/>
    </source>
</evidence>
<organism evidence="9 10">
    <name type="scientific">Muribaculum intestinale</name>
    <dbReference type="NCBI Taxonomy" id="1796646"/>
    <lineage>
        <taxon>Bacteria</taxon>
        <taxon>Pseudomonadati</taxon>
        <taxon>Bacteroidota</taxon>
        <taxon>Bacteroidia</taxon>
        <taxon>Bacteroidales</taxon>
        <taxon>Muribaculaceae</taxon>
        <taxon>Muribaculum</taxon>
    </lineage>
</organism>
<keyword evidence="3 4" id="KW-0560">Oxidoreductase</keyword>
<accession>A0A1Z2XGB8</accession>
<dbReference type="PIRSF" id="PIRSF000193">
    <property type="entry name" value="Pyrrol-5-carb_rd"/>
    <property type="match status" value="1"/>
</dbReference>
<dbReference type="SUPFAM" id="SSF51735">
    <property type="entry name" value="NAD(P)-binding Rossmann-fold domains"/>
    <property type="match status" value="1"/>
</dbReference>
<comment type="subcellular location">
    <subcellularLocation>
        <location evidence="4">Cytoplasm</location>
    </subcellularLocation>
</comment>
<feature type="binding site" evidence="6">
    <location>
        <begin position="6"/>
        <end position="11"/>
    </location>
    <ligand>
        <name>NADP(+)</name>
        <dbReference type="ChEBI" id="CHEBI:58349"/>
    </ligand>
</feature>
<accession>A0A1B1SCB0</accession>
<dbReference type="Pfam" id="PF14748">
    <property type="entry name" value="P5CR_dimer"/>
    <property type="match status" value="1"/>
</dbReference>
<reference evidence="10" key="1">
    <citation type="submission" date="2016-04" db="EMBL/GenBank/DDBJ databases">
        <title>Complete Genome Sequences of Twelve Strains of a Stable Defined Moderately Diverse Mouse Microbiota 2 (sDMDMm2).</title>
        <authorList>
            <person name="Uchimura Y."/>
            <person name="Wyss M."/>
            <person name="Brugiroux S."/>
            <person name="Limenitakis J.P."/>
            <person name="Stecher B."/>
            <person name="McCoy K.D."/>
            <person name="Macpherson A.J."/>
        </authorList>
    </citation>
    <scope>NUCLEOTIDE SEQUENCE [LARGE SCALE GENOMIC DNA]</scope>
    <source>
        <strain evidence="10">YL27</strain>
    </source>
</reference>
<dbReference type="OrthoDB" id="9805754at2"/>
<dbReference type="PANTHER" id="PTHR11645">
    <property type="entry name" value="PYRROLINE-5-CARBOXYLATE REDUCTASE"/>
    <property type="match status" value="1"/>
</dbReference>
<feature type="binding site" evidence="6">
    <location>
        <position position="34"/>
    </location>
    <ligand>
        <name>NADP(+)</name>
        <dbReference type="ChEBI" id="CHEBI:58349"/>
    </ligand>
</feature>
<keyword evidence="2 4" id="KW-0521">NADP</keyword>
<comment type="catalytic activity">
    <reaction evidence="4">
        <text>L-proline + NAD(+) = (S)-1-pyrroline-5-carboxylate + NADH + 2 H(+)</text>
        <dbReference type="Rhea" id="RHEA:14105"/>
        <dbReference type="ChEBI" id="CHEBI:15378"/>
        <dbReference type="ChEBI" id="CHEBI:17388"/>
        <dbReference type="ChEBI" id="CHEBI:57540"/>
        <dbReference type="ChEBI" id="CHEBI:57945"/>
        <dbReference type="ChEBI" id="CHEBI:60039"/>
        <dbReference type="EC" id="1.5.1.2"/>
    </reaction>
</comment>
<protein>
    <recommendedName>
        <fullName evidence="4 5">Pyrroline-5-carboxylate reductase</fullName>
        <shortName evidence="4">P5C reductase</shortName>
        <shortName evidence="4">P5CR</shortName>
        <ecNumber evidence="4 5">1.5.1.2</ecNumber>
    </recommendedName>
    <alternativeName>
        <fullName evidence="4">PCA reductase</fullName>
    </alternativeName>
</protein>
<keyword evidence="4" id="KW-0963">Cytoplasm</keyword>
<dbReference type="InterPro" id="IPR029036">
    <property type="entry name" value="P5CR_dimer"/>
</dbReference>
<dbReference type="Proteomes" id="UP000186351">
    <property type="component" value="Chromosome"/>
</dbReference>
<dbReference type="PANTHER" id="PTHR11645:SF0">
    <property type="entry name" value="PYRROLINE-5-CARBOXYLATE REDUCTASE 3"/>
    <property type="match status" value="1"/>
</dbReference>
<dbReference type="HAMAP" id="MF_01925">
    <property type="entry name" value="P5C_reductase"/>
    <property type="match status" value="1"/>
</dbReference>
<evidence type="ECO:0000256" key="3">
    <source>
        <dbReference type="ARBA" id="ARBA00023002"/>
    </source>
</evidence>
<gene>
    <name evidence="4" type="primary">proC</name>
    <name evidence="9" type="ORF">A4V02_12335</name>
</gene>
<dbReference type="NCBIfam" id="TIGR00112">
    <property type="entry name" value="proC"/>
    <property type="match status" value="1"/>
</dbReference>
<feature type="domain" description="Pyrroline-5-carboxylate reductase dimerisation" evidence="8">
    <location>
        <begin position="165"/>
        <end position="264"/>
    </location>
</feature>
<keyword evidence="10" id="KW-1185">Reference proteome</keyword>
<dbReference type="AlphaFoldDB" id="A0A1B1SCB0"/>
<dbReference type="InterPro" id="IPR000304">
    <property type="entry name" value="Pyrroline-COOH_reductase"/>
</dbReference>
<feature type="binding site" evidence="6">
    <location>
        <begin position="69"/>
        <end position="72"/>
    </location>
    <ligand>
        <name>NADP(+)</name>
        <dbReference type="ChEBI" id="CHEBI:58349"/>
    </ligand>
</feature>
<keyword evidence="4" id="KW-0028">Amino-acid biosynthesis</keyword>
<name>A0A1B1SCB0_9BACT</name>
<dbReference type="EC" id="1.5.1.2" evidence="4 5"/>
<keyword evidence="4" id="KW-0641">Proline biosynthesis</keyword>
<dbReference type="KEGG" id="pary:A4V02_12335"/>
<dbReference type="Gene3D" id="3.40.50.720">
    <property type="entry name" value="NAD(P)-binding Rossmann-like Domain"/>
    <property type="match status" value="1"/>
</dbReference>